<name>A0ABR9V8D2_9CYAN</name>
<evidence type="ECO:0000313" key="2">
    <source>
        <dbReference type="Proteomes" id="UP000606776"/>
    </source>
</evidence>
<dbReference type="Proteomes" id="UP000606776">
    <property type="component" value="Unassembled WGS sequence"/>
</dbReference>
<protein>
    <submittedName>
        <fullName evidence="1">Uncharacterized protein</fullName>
    </submittedName>
</protein>
<dbReference type="RefSeq" id="WP_193941392.1">
    <property type="nucleotide sequence ID" value="NZ_JADEWB010000004.1"/>
</dbReference>
<reference evidence="1 2" key="1">
    <citation type="submission" date="2020-10" db="EMBL/GenBank/DDBJ databases">
        <authorList>
            <person name="Castelo-Branco R."/>
            <person name="Eusebio N."/>
            <person name="Adriana R."/>
            <person name="Vieira A."/>
            <person name="Brugerolle De Fraissinette N."/>
            <person name="Rezende De Castro R."/>
            <person name="Schneider M.P."/>
            <person name="Vasconcelos V."/>
            <person name="Leao P.N."/>
        </authorList>
    </citation>
    <scope>NUCLEOTIDE SEQUENCE [LARGE SCALE GENOMIC DNA]</scope>
    <source>
        <strain evidence="1 2">LEGE 00250</strain>
    </source>
</reference>
<dbReference type="EMBL" id="JADEWB010000004">
    <property type="protein sequence ID" value="MBE9234754.1"/>
    <property type="molecule type" value="Genomic_DNA"/>
</dbReference>
<accession>A0ABR9V8D2</accession>
<comment type="caution">
    <text evidence="1">The sequence shown here is derived from an EMBL/GenBank/DDBJ whole genome shotgun (WGS) entry which is preliminary data.</text>
</comment>
<keyword evidence="2" id="KW-1185">Reference proteome</keyword>
<sequence length="77" mass="9547">MMSEMDDFSLNFEQARILYSFLFFLIKEDIEREPDFQNRQLKRRWLEIWIKSIEQFLQSLHDNQTEVTTAYLVFSYI</sequence>
<gene>
    <name evidence="1" type="ORF">IQ227_01550</name>
</gene>
<organism evidence="1 2">
    <name type="scientific">Sphaerospermopsis aphanizomenoides LEGE 00250</name>
    <dbReference type="NCBI Taxonomy" id="2777972"/>
    <lineage>
        <taxon>Bacteria</taxon>
        <taxon>Bacillati</taxon>
        <taxon>Cyanobacteriota</taxon>
        <taxon>Cyanophyceae</taxon>
        <taxon>Nostocales</taxon>
        <taxon>Aphanizomenonaceae</taxon>
        <taxon>Sphaerospermopsis</taxon>
        <taxon>Sphaerospermopsis aphanizomenoides</taxon>
    </lineage>
</organism>
<proteinExistence type="predicted"/>
<evidence type="ECO:0000313" key="1">
    <source>
        <dbReference type="EMBL" id="MBE9234754.1"/>
    </source>
</evidence>